<dbReference type="Pfam" id="PF06169">
    <property type="entry name" value="DUF982"/>
    <property type="match status" value="1"/>
</dbReference>
<dbReference type="Gene3D" id="6.10.250.730">
    <property type="match status" value="1"/>
</dbReference>
<proteinExistence type="predicted"/>
<gene>
    <name evidence="1" type="ORF">IHQ72_21800</name>
</gene>
<evidence type="ECO:0000313" key="1">
    <source>
        <dbReference type="EMBL" id="UVC13352.1"/>
    </source>
</evidence>
<dbReference type="EMBL" id="CP062229">
    <property type="protein sequence ID" value="UVC13352.1"/>
    <property type="molecule type" value="Genomic_DNA"/>
</dbReference>
<dbReference type="Proteomes" id="UP001058098">
    <property type="component" value="Chromosome"/>
</dbReference>
<sequence>MPVHKSAIPSNFISASVPGSELYPTLSSFGRILSPANDVNSGFQCWPEGSRPNDARGAAAELMKWAKRGPKWTKAVEACMACIEGEGTPEDVRKAFEVAAKEEGLLRSSSN</sequence>
<protein>
    <submittedName>
        <fullName evidence="1">DUF982 domain-containing protein</fullName>
    </submittedName>
</protein>
<keyword evidence="2" id="KW-1185">Reference proteome</keyword>
<name>A0ABY5QS94_9HYPH</name>
<accession>A0ABY5QS94</accession>
<organism evidence="1 2">
    <name type="scientific">Mesorhizobium onobrychidis</name>
    <dbReference type="NCBI Taxonomy" id="2775404"/>
    <lineage>
        <taxon>Bacteria</taxon>
        <taxon>Pseudomonadati</taxon>
        <taxon>Pseudomonadota</taxon>
        <taxon>Alphaproteobacteria</taxon>
        <taxon>Hyphomicrobiales</taxon>
        <taxon>Phyllobacteriaceae</taxon>
        <taxon>Mesorhizobium</taxon>
    </lineage>
</organism>
<reference evidence="1" key="1">
    <citation type="submission" date="2020-09" db="EMBL/GenBank/DDBJ databases">
        <title>Rhizobia associated with sainfoin plants.</title>
        <authorList>
            <person name="Asharfi S."/>
            <person name="Kuzmanovic N."/>
            <person name="Bunk B."/>
            <person name="Sproeer C."/>
            <person name="Becker M."/>
            <person name="Thuenen T."/>
        </authorList>
    </citation>
    <scope>NUCLEOTIDE SEQUENCE</scope>
    <source>
        <strain evidence="1">OM4</strain>
    </source>
</reference>
<dbReference type="InterPro" id="IPR010385">
    <property type="entry name" value="DUF982"/>
</dbReference>
<evidence type="ECO:0000313" key="2">
    <source>
        <dbReference type="Proteomes" id="UP001058098"/>
    </source>
</evidence>